<dbReference type="Proteomes" id="UP000199532">
    <property type="component" value="Unassembled WGS sequence"/>
</dbReference>
<comment type="similarity">
    <text evidence="1">Belongs to the ROK (NagC/XylR) family.</text>
</comment>
<dbReference type="STRING" id="408657.SAMN04487995_1521"/>
<keyword evidence="2" id="KW-0418">Kinase</keyword>
<dbReference type="GO" id="GO:0016301">
    <property type="term" value="F:kinase activity"/>
    <property type="evidence" value="ECO:0007669"/>
    <property type="project" value="UniProtKB-KW"/>
</dbReference>
<dbReference type="PANTHER" id="PTHR18964:SF149">
    <property type="entry name" value="BIFUNCTIONAL UDP-N-ACETYLGLUCOSAMINE 2-EPIMERASE_N-ACETYLMANNOSAMINE KINASE"/>
    <property type="match status" value="1"/>
</dbReference>
<evidence type="ECO:0000313" key="3">
    <source>
        <dbReference type="Proteomes" id="UP000199532"/>
    </source>
</evidence>
<proteinExistence type="inferred from homology"/>
<dbReference type="Pfam" id="PF00480">
    <property type="entry name" value="ROK"/>
    <property type="match status" value="1"/>
</dbReference>
<name>A0A1H6S4U1_9BACT</name>
<evidence type="ECO:0000256" key="1">
    <source>
        <dbReference type="ARBA" id="ARBA00006479"/>
    </source>
</evidence>
<dbReference type="PANTHER" id="PTHR18964">
    <property type="entry name" value="ROK (REPRESSOR, ORF, KINASE) FAMILY"/>
    <property type="match status" value="1"/>
</dbReference>
<dbReference type="InterPro" id="IPR043129">
    <property type="entry name" value="ATPase_NBD"/>
</dbReference>
<accession>A0A1H6S4U1</accession>
<organism evidence="2 3">
    <name type="scientific">Dyadobacter koreensis</name>
    <dbReference type="NCBI Taxonomy" id="408657"/>
    <lineage>
        <taxon>Bacteria</taxon>
        <taxon>Pseudomonadati</taxon>
        <taxon>Bacteroidota</taxon>
        <taxon>Cytophagia</taxon>
        <taxon>Cytophagales</taxon>
        <taxon>Spirosomataceae</taxon>
        <taxon>Dyadobacter</taxon>
    </lineage>
</organism>
<gene>
    <name evidence="2" type="ORF">SAMN04487995_1521</name>
</gene>
<keyword evidence="2" id="KW-0808">Transferase</keyword>
<dbReference type="EMBL" id="FNXY01000002">
    <property type="protein sequence ID" value="SEI59030.1"/>
    <property type="molecule type" value="Genomic_DNA"/>
</dbReference>
<dbReference type="SUPFAM" id="SSF53067">
    <property type="entry name" value="Actin-like ATPase domain"/>
    <property type="match status" value="1"/>
</dbReference>
<protein>
    <submittedName>
        <fullName evidence="2">Glucokinase</fullName>
    </submittedName>
</protein>
<dbReference type="AlphaFoldDB" id="A0A1H6S4U1"/>
<sequence>MMQSYYSNKKIPREIEMSEKVVMAIDLGGTQIKMGLVRGSEIICSTQIDSQAGNGLRKRFPQIEKSMGELLNRASLSVSEISGLGLAIPGIIDSVDKKILTINDKYNDGPEIDFHAWSSKTWGLPVFLENDTRAALLGEWKFGKGHGYDDIVLMNLGTGIGTSAVIEGKILRGKHFQAGILGGHFIVDIKGNQCNCGTVGCAEAEASTWNLEQIVKKYSGHSEGFLSVSDKPDFKTIFQHAALNNPLALLVRNHCLEVWAACALNLVRAYDPEVLILGGGIMASREVIIPFIQQKLNNDAWAVWGKVMVTEASLINTAALLGVASLVNNY</sequence>
<dbReference type="InterPro" id="IPR000600">
    <property type="entry name" value="ROK"/>
</dbReference>
<dbReference type="Gene3D" id="3.30.420.40">
    <property type="match status" value="2"/>
</dbReference>
<keyword evidence="3" id="KW-1185">Reference proteome</keyword>
<reference evidence="2 3" key="1">
    <citation type="submission" date="2016-10" db="EMBL/GenBank/DDBJ databases">
        <authorList>
            <person name="de Groot N.N."/>
        </authorList>
    </citation>
    <scope>NUCLEOTIDE SEQUENCE [LARGE SCALE GENOMIC DNA]</scope>
    <source>
        <strain evidence="2 3">DSM 19938</strain>
    </source>
</reference>
<evidence type="ECO:0000313" key="2">
    <source>
        <dbReference type="EMBL" id="SEI59030.1"/>
    </source>
</evidence>